<evidence type="ECO:0000256" key="7">
    <source>
        <dbReference type="ARBA" id="ARBA00023136"/>
    </source>
</evidence>
<dbReference type="InterPro" id="IPR052157">
    <property type="entry name" value="BCAA_transport_permease"/>
</dbReference>
<name>A0A2A6JBE2_9HYPH</name>
<dbReference type="Pfam" id="PF02653">
    <property type="entry name" value="BPD_transp_2"/>
    <property type="match status" value="1"/>
</dbReference>
<keyword evidence="4 9" id="KW-0812">Transmembrane</keyword>
<feature type="transmembrane region" description="Helical" evidence="9">
    <location>
        <begin position="142"/>
        <end position="167"/>
    </location>
</feature>
<evidence type="ECO:0000256" key="8">
    <source>
        <dbReference type="ARBA" id="ARBA00037998"/>
    </source>
</evidence>
<accession>A0A2A6JBE2</accession>
<evidence type="ECO:0000256" key="6">
    <source>
        <dbReference type="ARBA" id="ARBA00022989"/>
    </source>
</evidence>
<dbReference type="AlphaFoldDB" id="A0A2A6JBE2"/>
<reference evidence="10 11" key="1">
    <citation type="submission" date="2017-09" db="EMBL/GenBank/DDBJ databases">
        <title>Comparative genomics of rhizobia isolated from Phaseolus vulgaris in China.</title>
        <authorList>
            <person name="Tong W."/>
        </authorList>
    </citation>
    <scope>NUCLEOTIDE SEQUENCE [LARGE SCALE GENOMIC DNA]</scope>
    <source>
        <strain evidence="10 11">C5</strain>
    </source>
</reference>
<evidence type="ECO:0000313" key="10">
    <source>
        <dbReference type="EMBL" id="PDT03240.1"/>
    </source>
</evidence>
<comment type="caution">
    <text evidence="10">The sequence shown here is derived from an EMBL/GenBank/DDBJ whole genome shotgun (WGS) entry which is preliminary data.</text>
</comment>
<feature type="transmembrane region" description="Helical" evidence="9">
    <location>
        <begin position="42"/>
        <end position="59"/>
    </location>
</feature>
<evidence type="ECO:0000256" key="5">
    <source>
        <dbReference type="ARBA" id="ARBA00022970"/>
    </source>
</evidence>
<keyword evidence="2" id="KW-0813">Transport</keyword>
<dbReference type="EMBL" id="NWSV01000009">
    <property type="protein sequence ID" value="PDT03240.1"/>
    <property type="molecule type" value="Genomic_DNA"/>
</dbReference>
<feature type="transmembrane region" description="Helical" evidence="9">
    <location>
        <begin position="99"/>
        <end position="122"/>
    </location>
</feature>
<dbReference type="PANTHER" id="PTHR11795:SF442">
    <property type="entry name" value="ABC TRANSPORTER ATP-BINDING PROTEIN"/>
    <property type="match status" value="1"/>
</dbReference>
<keyword evidence="5" id="KW-0029">Amino-acid transport</keyword>
<evidence type="ECO:0000256" key="4">
    <source>
        <dbReference type="ARBA" id="ARBA00022692"/>
    </source>
</evidence>
<gene>
    <name evidence="10" type="ORF">CO666_16870</name>
</gene>
<feature type="transmembrane region" description="Helical" evidence="9">
    <location>
        <begin position="65"/>
        <end position="87"/>
    </location>
</feature>
<dbReference type="CDD" id="cd06582">
    <property type="entry name" value="TM_PBP1_LivH_like"/>
    <property type="match status" value="1"/>
</dbReference>
<keyword evidence="3" id="KW-1003">Cell membrane</keyword>
<keyword evidence="11" id="KW-1185">Reference proteome</keyword>
<sequence>MSILTIIFVDGLGYAAWLFLVAVGMTLIFGVMRILNIAHGSFYAFGAYVCAILIGRWFDAGLPSIGAYPIILFSAIVVGGLLGLLLQQGILKHLQRRDEVAIVLATFALFLILDDTILLVWGTDAYPAFQPYADLGTIDISGIPFALYDLLLIALAVVIGGSLWFLLNRTNYGKLLIAIIHDPDMARAIGVNVDRIFPTVFIIGAMLAALGGASSAPKISVAPGIGVDVIILAFAVVVIGGMGSIAGTMIGALMVGFGRAFAVYLVPELELFVIYAIMTAVLIFRPQGLFVRPAARKI</sequence>
<dbReference type="GO" id="GO:0006865">
    <property type="term" value="P:amino acid transport"/>
    <property type="evidence" value="ECO:0007669"/>
    <property type="project" value="UniProtKB-KW"/>
</dbReference>
<comment type="similarity">
    <text evidence="8">Belongs to the binding-protein-dependent transport system permease family. LivHM subfamily.</text>
</comment>
<proteinExistence type="inferred from homology"/>
<dbReference type="PANTHER" id="PTHR11795">
    <property type="entry name" value="BRANCHED-CHAIN AMINO ACID TRANSPORT SYSTEM PERMEASE PROTEIN LIVH"/>
    <property type="match status" value="1"/>
</dbReference>
<dbReference type="GO" id="GO:0005886">
    <property type="term" value="C:plasma membrane"/>
    <property type="evidence" value="ECO:0007669"/>
    <property type="project" value="UniProtKB-SubCell"/>
</dbReference>
<protein>
    <submittedName>
        <fullName evidence="10">Branched-chain amino acid ABC transporter permease</fullName>
    </submittedName>
</protein>
<feature type="transmembrane region" description="Helical" evidence="9">
    <location>
        <begin position="196"/>
        <end position="213"/>
    </location>
</feature>
<feature type="transmembrane region" description="Helical" evidence="9">
    <location>
        <begin position="12"/>
        <end position="35"/>
    </location>
</feature>
<feature type="transmembrane region" description="Helical" evidence="9">
    <location>
        <begin position="219"/>
        <end position="239"/>
    </location>
</feature>
<organism evidence="10 11">
    <name type="scientific">Rhizobium chutanense</name>
    <dbReference type="NCBI Taxonomy" id="2035448"/>
    <lineage>
        <taxon>Bacteria</taxon>
        <taxon>Pseudomonadati</taxon>
        <taxon>Pseudomonadota</taxon>
        <taxon>Alphaproteobacteria</taxon>
        <taxon>Hyphomicrobiales</taxon>
        <taxon>Rhizobiaceae</taxon>
        <taxon>Rhizobium/Agrobacterium group</taxon>
        <taxon>Rhizobium</taxon>
    </lineage>
</organism>
<evidence type="ECO:0000256" key="3">
    <source>
        <dbReference type="ARBA" id="ARBA00022475"/>
    </source>
</evidence>
<evidence type="ECO:0000256" key="9">
    <source>
        <dbReference type="SAM" id="Phobius"/>
    </source>
</evidence>
<keyword evidence="7 9" id="KW-0472">Membrane</keyword>
<dbReference type="RefSeq" id="WP_097613223.1">
    <property type="nucleotide sequence ID" value="NZ_NWSV01000009.1"/>
</dbReference>
<evidence type="ECO:0000256" key="1">
    <source>
        <dbReference type="ARBA" id="ARBA00004651"/>
    </source>
</evidence>
<evidence type="ECO:0000313" key="11">
    <source>
        <dbReference type="Proteomes" id="UP000220768"/>
    </source>
</evidence>
<comment type="subcellular location">
    <subcellularLocation>
        <location evidence="1">Cell membrane</location>
        <topology evidence="1">Multi-pass membrane protein</topology>
    </subcellularLocation>
</comment>
<evidence type="ECO:0000256" key="2">
    <source>
        <dbReference type="ARBA" id="ARBA00022448"/>
    </source>
</evidence>
<dbReference type="GO" id="GO:0022857">
    <property type="term" value="F:transmembrane transporter activity"/>
    <property type="evidence" value="ECO:0007669"/>
    <property type="project" value="InterPro"/>
</dbReference>
<dbReference type="InterPro" id="IPR001851">
    <property type="entry name" value="ABC_transp_permease"/>
</dbReference>
<dbReference type="Proteomes" id="UP000220768">
    <property type="component" value="Unassembled WGS sequence"/>
</dbReference>
<keyword evidence="6 9" id="KW-1133">Transmembrane helix</keyword>